<feature type="region of interest" description="Disordered" evidence="6">
    <location>
        <begin position="59"/>
        <end position="159"/>
    </location>
</feature>
<keyword evidence="10" id="KW-1185">Reference proteome</keyword>
<keyword evidence="4" id="KW-0689">Ribosomal protein</keyword>
<dbReference type="GO" id="GO:0008270">
    <property type="term" value="F:zinc ion binding"/>
    <property type="evidence" value="ECO:0007669"/>
    <property type="project" value="InterPro"/>
</dbReference>
<sequence length="922" mass="100880">MGRNPKVVAAYSAMANLGIHVSKVKPVLKKLLKLYDKNWELIEEENYRALADAIFEEDENKEGRADDEEAHLQDEPLQPLKRSRLRGQETQSLPPPTSSGPSSAGYPLKIPKLEDGTVPESSYGRKHQSTAVLSDGNAQNETRQLPPCDSIVDKGKQPVSPNVTYRRRRLASERAPPAVPLIIPKDEPIDDMPEFAVPLSMILPEQSSGRDSSINNGAAEKQDGHDTVSLPCRDGKVRAQDILPSSHEVAASNVEIASPAAGEVNATEKQDGHDTVALPCRDGEVGAQDILPSSHEEVPSNVEIASSAVGEVTAAEKQDGDDTVALHCRDGEVGGEDILLSSHKEAASNVEINLSAMGEEGSVKISPSVNVSMEPEEFETLLVEGNKENGSINDISSADLVAPQIPDSKPYPSGLDDTIPVSKKVGTNDFIESDDGKLLVDVVFPNSPSSMLVSKHHPTTEIRTCQYVNDLTKGEENVKIAWVNNTSTDSPPLFHYVRRSVVFRDAQVKISLSRIGNEDCCSTCMGNCVLSSKPCFCANKTGGEFAYTAQGLLKEDFLKDCIAISHHPQHYFYCKDCPLERSMSDGCLEPCKGHLKRKFIKECWSKCGCGKKCGNRVIQRGITCKLEVFLTSEGKGWGLRTLEDLPQGAFVCEFVGEILTVKELHGRNIKYPKTGKRTYPILLDANWDSGVMEDKEALCLDAGSYGNAARFINHRCFDANLVEIPVEVECPNHNYYHLAFFTSREIAAQEELTWDYGINFDDQDQPVELFQCRCGSKFCRNMKRSNSRGGSAGNKFRMSLGLPVAATVNCADNTGAKNLYIISVKGIKGRLNRLPSACVGDMVMATVKKGKPDLRKKVLPAVIVRQRKPWRRKDGVFMYFEDNAGVIVNPKGEMKGSAITGPIGKECADLWPRIASAANAIV</sequence>
<keyword evidence="3" id="KW-0158">Chromosome</keyword>
<feature type="compositionally biased region" description="Polar residues" evidence="6">
    <location>
        <begin position="206"/>
        <end position="216"/>
    </location>
</feature>
<name>A0A394DGY6_LUPAN</name>
<comment type="similarity">
    <text evidence="2">Belongs to the universal ribosomal protein uL14 family.</text>
</comment>
<proteinExistence type="inferred from homology"/>
<dbReference type="CDD" id="cd10538">
    <property type="entry name" value="SET_SETDB-like"/>
    <property type="match status" value="1"/>
</dbReference>
<evidence type="ECO:0000256" key="4">
    <source>
        <dbReference type="ARBA" id="ARBA00022980"/>
    </source>
</evidence>
<evidence type="ECO:0000256" key="1">
    <source>
        <dbReference type="ARBA" id="ARBA00004286"/>
    </source>
</evidence>
<evidence type="ECO:0000259" key="7">
    <source>
        <dbReference type="PROSITE" id="PS50280"/>
    </source>
</evidence>
<evidence type="ECO:0000256" key="3">
    <source>
        <dbReference type="ARBA" id="ARBA00022454"/>
    </source>
</evidence>
<dbReference type="GO" id="GO:0042054">
    <property type="term" value="F:histone methyltransferase activity"/>
    <property type="evidence" value="ECO:0007669"/>
    <property type="project" value="InterPro"/>
</dbReference>
<dbReference type="GO" id="GO:1990904">
    <property type="term" value="C:ribonucleoprotein complex"/>
    <property type="evidence" value="ECO:0007669"/>
    <property type="project" value="UniProtKB-KW"/>
</dbReference>
<dbReference type="InterPro" id="IPR001214">
    <property type="entry name" value="SET_dom"/>
</dbReference>
<dbReference type="AlphaFoldDB" id="A0A394DGY6"/>
<dbReference type="PROSITE" id="PS51580">
    <property type="entry name" value="SAM_MT43_3"/>
    <property type="match status" value="1"/>
</dbReference>
<dbReference type="PROSITE" id="PS50280">
    <property type="entry name" value="SET"/>
    <property type="match status" value="1"/>
</dbReference>
<evidence type="ECO:0000256" key="5">
    <source>
        <dbReference type="ARBA" id="ARBA00023274"/>
    </source>
</evidence>
<dbReference type="SUPFAM" id="SSF50193">
    <property type="entry name" value="Ribosomal protein L14"/>
    <property type="match status" value="1"/>
</dbReference>
<evidence type="ECO:0000256" key="2">
    <source>
        <dbReference type="ARBA" id="ARBA00010745"/>
    </source>
</evidence>
<dbReference type="InterPro" id="IPR036853">
    <property type="entry name" value="Ribosomal_uL14_sf"/>
</dbReference>
<keyword evidence="5" id="KW-0687">Ribonucleoprotein</keyword>
<dbReference type="InterPro" id="IPR046341">
    <property type="entry name" value="SET_dom_sf"/>
</dbReference>
<dbReference type="Gene3D" id="2.40.150.20">
    <property type="entry name" value="Ribosomal protein L14"/>
    <property type="match status" value="1"/>
</dbReference>
<dbReference type="InterPro" id="IPR007728">
    <property type="entry name" value="Pre-SET_dom"/>
</dbReference>
<protein>
    <recommendedName>
        <fullName evidence="11">SET domain-containing protein</fullName>
    </recommendedName>
</protein>
<dbReference type="CDD" id="cd00337">
    <property type="entry name" value="Ribosomal_uL14"/>
    <property type="match status" value="1"/>
</dbReference>
<reference evidence="9 10" key="1">
    <citation type="journal article" date="2017" name="Plant Biotechnol. J.">
        <title>A comprehensive draft genome sequence for lupin (Lupinus angustifolius), an emerging health food: insights into plant-microbe interactions and legume evolution.</title>
        <authorList>
            <person name="Hane J.K."/>
            <person name="Ming Y."/>
            <person name="Kamphuis L.G."/>
            <person name="Nelson M.N."/>
            <person name="Garg G."/>
            <person name="Atkins C.A."/>
            <person name="Bayer P.E."/>
            <person name="Bravo A."/>
            <person name="Bringans S."/>
            <person name="Cannon S."/>
            <person name="Edwards D."/>
            <person name="Foley R."/>
            <person name="Gao L.L."/>
            <person name="Harrison M.J."/>
            <person name="Huang W."/>
            <person name="Hurgobin B."/>
            <person name="Li S."/>
            <person name="Liu C.W."/>
            <person name="McGrath A."/>
            <person name="Morahan G."/>
            <person name="Murray J."/>
            <person name="Weller J."/>
            <person name="Jian J."/>
            <person name="Singh K.B."/>
        </authorList>
    </citation>
    <scope>NUCLEOTIDE SEQUENCE [LARGE SCALE GENOMIC DNA]</scope>
    <source>
        <strain evidence="10">cv. Tanjil</strain>
        <tissue evidence="9">Whole plant</tissue>
    </source>
</reference>
<dbReference type="SUPFAM" id="SSF82199">
    <property type="entry name" value="SET domain"/>
    <property type="match status" value="1"/>
</dbReference>
<evidence type="ECO:0000256" key="6">
    <source>
        <dbReference type="SAM" id="MobiDB-lite"/>
    </source>
</evidence>
<dbReference type="PANTHER" id="PTHR46450:SF9">
    <property type="entry name" value="HISTONE-LYSINE N-METHYLTRANSFERASE SUVR2-LIKE PROTEIN"/>
    <property type="match status" value="1"/>
</dbReference>
<feature type="compositionally biased region" description="Acidic residues" evidence="6">
    <location>
        <begin position="59"/>
        <end position="69"/>
    </location>
</feature>
<evidence type="ECO:0000313" key="9">
    <source>
        <dbReference type="EMBL" id="OIW19877.1"/>
    </source>
</evidence>
<dbReference type="Pfam" id="PF00856">
    <property type="entry name" value="SET"/>
    <property type="match status" value="1"/>
</dbReference>
<dbReference type="STRING" id="3871.A0A394DGY6"/>
<dbReference type="Pfam" id="PF10440">
    <property type="entry name" value="WIYLD"/>
    <property type="match status" value="1"/>
</dbReference>
<dbReference type="EMBL" id="MLAU01003850">
    <property type="protein sequence ID" value="OIW19877.1"/>
    <property type="molecule type" value="Genomic_DNA"/>
</dbReference>
<dbReference type="Gene3D" id="1.10.8.850">
    <property type="entry name" value="Histone-lysine N methyltransferase , C-terminal domain-like"/>
    <property type="match status" value="1"/>
</dbReference>
<dbReference type="InterPro" id="IPR019972">
    <property type="entry name" value="Ribosomal_uL14_CS"/>
</dbReference>
<dbReference type="SMART" id="SM00317">
    <property type="entry name" value="SET"/>
    <property type="match status" value="1"/>
</dbReference>
<dbReference type="SMART" id="SM01374">
    <property type="entry name" value="Ribosomal_L14"/>
    <property type="match status" value="1"/>
</dbReference>
<dbReference type="PANTHER" id="PTHR46450">
    <property type="entry name" value="INACTIVE HISTONE-LYSINE N-METHYLTRANSFERASE SUVR1-RELATED"/>
    <property type="match status" value="1"/>
</dbReference>
<dbReference type="GO" id="GO:0005694">
    <property type="term" value="C:chromosome"/>
    <property type="evidence" value="ECO:0007669"/>
    <property type="project" value="UniProtKB-SubCell"/>
</dbReference>
<evidence type="ECO:0008006" key="11">
    <source>
        <dbReference type="Google" id="ProtNLM"/>
    </source>
</evidence>
<dbReference type="Gramene" id="OIW19877">
    <property type="protein sequence ID" value="OIW19877"/>
    <property type="gene ID" value="TanjilG_27244"/>
</dbReference>
<dbReference type="NCBIfam" id="NF006344">
    <property type="entry name" value="PRK08571.1"/>
    <property type="match status" value="1"/>
</dbReference>
<feature type="domain" description="SET" evidence="7">
    <location>
        <begin position="624"/>
        <end position="757"/>
    </location>
</feature>
<dbReference type="GO" id="GO:0003735">
    <property type="term" value="F:structural constituent of ribosome"/>
    <property type="evidence" value="ECO:0007669"/>
    <property type="project" value="InterPro"/>
</dbReference>
<dbReference type="InterPro" id="IPR018848">
    <property type="entry name" value="WIYLD_domain"/>
</dbReference>
<evidence type="ECO:0000313" key="10">
    <source>
        <dbReference type="Proteomes" id="UP000188354"/>
    </source>
</evidence>
<feature type="region of interest" description="Disordered" evidence="6">
    <location>
        <begin position="206"/>
        <end position="231"/>
    </location>
</feature>
<dbReference type="InterPro" id="IPR043017">
    <property type="entry name" value="WIYLD_dom_sf"/>
</dbReference>
<evidence type="ECO:0000259" key="8">
    <source>
        <dbReference type="PROSITE" id="PS50867"/>
    </source>
</evidence>
<gene>
    <name evidence="9" type="ORF">TanjilG_27244</name>
</gene>
<dbReference type="HAMAP" id="MF_01367">
    <property type="entry name" value="Ribosomal_uL14"/>
    <property type="match status" value="1"/>
</dbReference>
<dbReference type="FunFam" id="2.40.150.20:FF:000003">
    <property type="entry name" value="60S ribosomal protein L23"/>
    <property type="match status" value="1"/>
</dbReference>
<feature type="compositionally biased region" description="Polar residues" evidence="6">
    <location>
        <begin position="129"/>
        <end position="143"/>
    </location>
</feature>
<comment type="caution">
    <text evidence="9">The sequence shown here is derived from an EMBL/GenBank/DDBJ whole genome shotgun (WGS) entry which is preliminary data.</text>
</comment>
<dbReference type="GO" id="GO:0006412">
    <property type="term" value="P:translation"/>
    <property type="evidence" value="ECO:0007669"/>
    <property type="project" value="InterPro"/>
</dbReference>
<dbReference type="Gene3D" id="2.170.270.10">
    <property type="entry name" value="SET domain"/>
    <property type="match status" value="1"/>
</dbReference>
<dbReference type="SMART" id="SM00468">
    <property type="entry name" value="PreSET"/>
    <property type="match status" value="1"/>
</dbReference>
<dbReference type="GO" id="GO:0005634">
    <property type="term" value="C:nucleus"/>
    <property type="evidence" value="ECO:0007669"/>
    <property type="project" value="InterPro"/>
</dbReference>
<dbReference type="Pfam" id="PF05033">
    <property type="entry name" value="Pre-SET"/>
    <property type="match status" value="1"/>
</dbReference>
<dbReference type="GO" id="GO:0005840">
    <property type="term" value="C:ribosome"/>
    <property type="evidence" value="ECO:0007669"/>
    <property type="project" value="UniProtKB-KW"/>
</dbReference>
<dbReference type="PROSITE" id="PS00049">
    <property type="entry name" value="RIBOSOMAL_L14"/>
    <property type="match status" value="1"/>
</dbReference>
<dbReference type="Proteomes" id="UP000188354">
    <property type="component" value="Unassembled WGS sequence"/>
</dbReference>
<dbReference type="PROSITE" id="PS50867">
    <property type="entry name" value="PRE_SET"/>
    <property type="match status" value="1"/>
</dbReference>
<feature type="domain" description="Pre-SET" evidence="8">
    <location>
        <begin position="520"/>
        <end position="621"/>
    </location>
</feature>
<organism evidence="9 10">
    <name type="scientific">Lupinus angustifolius</name>
    <name type="common">Narrow-leaved blue lupine</name>
    <dbReference type="NCBI Taxonomy" id="3871"/>
    <lineage>
        <taxon>Eukaryota</taxon>
        <taxon>Viridiplantae</taxon>
        <taxon>Streptophyta</taxon>
        <taxon>Embryophyta</taxon>
        <taxon>Tracheophyta</taxon>
        <taxon>Spermatophyta</taxon>
        <taxon>Magnoliopsida</taxon>
        <taxon>eudicotyledons</taxon>
        <taxon>Gunneridae</taxon>
        <taxon>Pentapetalae</taxon>
        <taxon>rosids</taxon>
        <taxon>fabids</taxon>
        <taxon>Fabales</taxon>
        <taxon>Fabaceae</taxon>
        <taxon>Papilionoideae</taxon>
        <taxon>50 kb inversion clade</taxon>
        <taxon>genistoids sensu lato</taxon>
        <taxon>core genistoids</taxon>
        <taxon>Genisteae</taxon>
        <taxon>Lupinus</taxon>
    </lineage>
</organism>
<accession>A0A394DGY6</accession>
<dbReference type="InterPro" id="IPR000218">
    <property type="entry name" value="Ribosomal_uL14"/>
</dbReference>
<dbReference type="InterPro" id="IPR025776">
    <property type="entry name" value="SUVR4/1/2"/>
</dbReference>
<dbReference type="Pfam" id="PF00238">
    <property type="entry name" value="Ribosomal_L14"/>
    <property type="match status" value="1"/>
</dbReference>
<comment type="subcellular location">
    <subcellularLocation>
        <location evidence="1">Chromosome</location>
    </subcellularLocation>
</comment>